<dbReference type="Proteomes" id="UP000837857">
    <property type="component" value="Chromosome 30"/>
</dbReference>
<feature type="non-terminal residue" evidence="3">
    <location>
        <position position="1"/>
    </location>
</feature>
<keyword evidence="2" id="KW-0732">Signal</keyword>
<feature type="compositionally biased region" description="Basic and acidic residues" evidence="1">
    <location>
        <begin position="251"/>
        <end position="263"/>
    </location>
</feature>
<organism evidence="3 4">
    <name type="scientific">Iphiclides podalirius</name>
    <name type="common">scarce swallowtail</name>
    <dbReference type="NCBI Taxonomy" id="110791"/>
    <lineage>
        <taxon>Eukaryota</taxon>
        <taxon>Metazoa</taxon>
        <taxon>Ecdysozoa</taxon>
        <taxon>Arthropoda</taxon>
        <taxon>Hexapoda</taxon>
        <taxon>Insecta</taxon>
        <taxon>Pterygota</taxon>
        <taxon>Neoptera</taxon>
        <taxon>Endopterygota</taxon>
        <taxon>Lepidoptera</taxon>
        <taxon>Glossata</taxon>
        <taxon>Ditrysia</taxon>
        <taxon>Papilionoidea</taxon>
        <taxon>Papilionidae</taxon>
        <taxon>Papilioninae</taxon>
        <taxon>Iphiclides</taxon>
    </lineage>
</organism>
<reference evidence="3" key="1">
    <citation type="submission" date="2022-03" db="EMBL/GenBank/DDBJ databases">
        <authorList>
            <person name="Martin H S."/>
        </authorList>
    </citation>
    <scope>NUCLEOTIDE SEQUENCE</scope>
</reference>
<evidence type="ECO:0000313" key="3">
    <source>
        <dbReference type="EMBL" id="CAH2064895.1"/>
    </source>
</evidence>
<gene>
    <name evidence="3" type="ORF">IPOD504_LOCUS12946</name>
</gene>
<protein>
    <submittedName>
        <fullName evidence="3">Uncharacterized protein</fullName>
    </submittedName>
</protein>
<feature type="region of interest" description="Disordered" evidence="1">
    <location>
        <begin position="186"/>
        <end position="275"/>
    </location>
</feature>
<name>A0ABN8IU77_9NEOP</name>
<evidence type="ECO:0000256" key="2">
    <source>
        <dbReference type="SAM" id="SignalP"/>
    </source>
</evidence>
<feature type="chain" id="PRO_5045784854" evidence="2">
    <location>
        <begin position="23"/>
        <end position="301"/>
    </location>
</feature>
<evidence type="ECO:0000313" key="4">
    <source>
        <dbReference type="Proteomes" id="UP000837857"/>
    </source>
</evidence>
<proteinExistence type="predicted"/>
<feature type="signal peptide" evidence="2">
    <location>
        <begin position="1"/>
        <end position="22"/>
    </location>
</feature>
<accession>A0ABN8IU77</accession>
<evidence type="ECO:0000256" key="1">
    <source>
        <dbReference type="SAM" id="MobiDB-lite"/>
    </source>
</evidence>
<feature type="compositionally biased region" description="Polar residues" evidence="1">
    <location>
        <begin position="191"/>
        <end position="203"/>
    </location>
</feature>
<feature type="compositionally biased region" description="Acidic residues" evidence="1">
    <location>
        <begin position="235"/>
        <end position="250"/>
    </location>
</feature>
<dbReference type="EMBL" id="OW152842">
    <property type="protein sequence ID" value="CAH2064895.1"/>
    <property type="molecule type" value="Genomic_DNA"/>
</dbReference>
<keyword evidence="4" id="KW-1185">Reference proteome</keyword>
<sequence>MTYLLLCFSCTLSAYFTLRTLASPLHIEPNQSIEDFIDKLLRSDKFDQLAGKIAEKAVERIAEMQNGANSTKDDPIYRVLNNVSSSYQPSIKSGEIGYFIGQARSPFSNLSLKYAELIKNRPDDKVVNQRLEPKVNEGKTNTLNVVIQTNRTVDTATNAKGKAFYGFYTKSLSVYDTDERREERAILRNFPSKSKQSVVRTTTNSDDKSSDEDDSSGSNIEDPPLLNTTSMYAFDGDETDLESSEGSDEQAENHKQESAEHAENGVANSSSVKTKRILGRENHRFYVLDSSSEYDAYENQF</sequence>